<dbReference type="EMBL" id="VTPC01090656">
    <property type="protein sequence ID" value="KAF2882057.1"/>
    <property type="molecule type" value="Genomic_DNA"/>
</dbReference>
<reference evidence="1" key="1">
    <citation type="submission" date="2019-08" db="EMBL/GenBank/DDBJ databases">
        <title>The genome of the North American firefly Photinus pyralis.</title>
        <authorList>
            <consortium name="Photinus pyralis genome working group"/>
            <person name="Fallon T.R."/>
            <person name="Sander Lower S.E."/>
            <person name="Weng J.-K."/>
        </authorList>
    </citation>
    <scope>NUCLEOTIDE SEQUENCE</scope>
    <source>
        <strain evidence="1">TRF0915ILg1</strain>
        <tissue evidence="1">Whole body</tissue>
    </source>
</reference>
<proteinExistence type="predicted"/>
<keyword evidence="2" id="KW-1185">Reference proteome</keyword>
<evidence type="ECO:0000313" key="1">
    <source>
        <dbReference type="EMBL" id="KAF2882057.1"/>
    </source>
</evidence>
<gene>
    <name evidence="1" type="ORF">ILUMI_24105</name>
</gene>
<dbReference type="Proteomes" id="UP000801492">
    <property type="component" value="Unassembled WGS sequence"/>
</dbReference>
<comment type="caution">
    <text evidence="1">The sequence shown here is derived from an EMBL/GenBank/DDBJ whole genome shotgun (WGS) entry which is preliminary data.</text>
</comment>
<name>A0A8K0FZ19_IGNLU</name>
<evidence type="ECO:0000313" key="2">
    <source>
        <dbReference type="Proteomes" id="UP000801492"/>
    </source>
</evidence>
<dbReference type="OrthoDB" id="6762869at2759"/>
<dbReference type="AlphaFoldDB" id="A0A8K0FZ19"/>
<accession>A0A8K0FZ19</accession>
<organism evidence="1 2">
    <name type="scientific">Ignelater luminosus</name>
    <name type="common">Cucubano</name>
    <name type="synonym">Pyrophorus luminosus</name>
    <dbReference type="NCBI Taxonomy" id="2038154"/>
    <lineage>
        <taxon>Eukaryota</taxon>
        <taxon>Metazoa</taxon>
        <taxon>Ecdysozoa</taxon>
        <taxon>Arthropoda</taxon>
        <taxon>Hexapoda</taxon>
        <taxon>Insecta</taxon>
        <taxon>Pterygota</taxon>
        <taxon>Neoptera</taxon>
        <taxon>Endopterygota</taxon>
        <taxon>Coleoptera</taxon>
        <taxon>Polyphaga</taxon>
        <taxon>Elateriformia</taxon>
        <taxon>Elateroidea</taxon>
        <taxon>Elateridae</taxon>
        <taxon>Agrypninae</taxon>
        <taxon>Pyrophorini</taxon>
        <taxon>Ignelater</taxon>
    </lineage>
</organism>
<sequence length="118" mass="13169">FSEKTDQEPREELQGAQEVISLKIGQEKFLGNSKNKSRLINMLKKKLSENNIFACQGEVDADILRVQTAINTGPKNVVVSENIDVLALITALNEFSAKKLQDLNSLEYSSFIKAITKK</sequence>
<protein>
    <submittedName>
        <fullName evidence="1">Uncharacterized protein</fullName>
    </submittedName>
</protein>
<feature type="non-terminal residue" evidence="1">
    <location>
        <position position="1"/>
    </location>
</feature>